<proteinExistence type="predicted"/>
<name>A0A9X4LZN7_9ACTN</name>
<evidence type="ECO:0000313" key="1">
    <source>
        <dbReference type="EMBL" id="MDG3015330.1"/>
    </source>
</evidence>
<gene>
    <name evidence="1" type="ORF">NVS88_12300</name>
</gene>
<dbReference type="Proteomes" id="UP001152755">
    <property type="component" value="Unassembled WGS sequence"/>
</dbReference>
<keyword evidence="1" id="KW-0575">Peroxidase</keyword>
<keyword evidence="1" id="KW-0560">Oxidoreductase</keyword>
<evidence type="ECO:0000313" key="2">
    <source>
        <dbReference type="Proteomes" id="UP001152755"/>
    </source>
</evidence>
<dbReference type="RefSeq" id="WP_277835405.1">
    <property type="nucleotide sequence ID" value="NZ_JAAIVF010000008.1"/>
</dbReference>
<dbReference type="EMBL" id="JANRHA010000007">
    <property type="protein sequence ID" value="MDG3015330.1"/>
    <property type="molecule type" value="Genomic_DNA"/>
</dbReference>
<organism evidence="1 2">
    <name type="scientific">Speluncibacter jeojiensis</name>
    <dbReference type="NCBI Taxonomy" id="2710754"/>
    <lineage>
        <taxon>Bacteria</taxon>
        <taxon>Bacillati</taxon>
        <taxon>Actinomycetota</taxon>
        <taxon>Actinomycetes</taxon>
        <taxon>Mycobacteriales</taxon>
        <taxon>Speluncibacteraceae</taxon>
        <taxon>Speluncibacter</taxon>
    </lineage>
</organism>
<accession>A0A9X4LZN7</accession>
<keyword evidence="2" id="KW-1185">Reference proteome</keyword>
<comment type="caution">
    <text evidence="1">The sequence shown here is derived from an EMBL/GenBank/DDBJ whole genome shotgun (WGS) entry which is preliminary data.</text>
</comment>
<dbReference type="GO" id="GO:0004601">
    <property type="term" value="F:peroxidase activity"/>
    <property type="evidence" value="ECO:0007669"/>
    <property type="project" value="UniProtKB-KW"/>
</dbReference>
<sequence>MSTSANELDTMIASCRDRLGDPAEWTDPDEYRHDLALCIIDAVQSAAARYDRVVQVVDRYRAYRRARGADTDPTDGARALLHSFEEVGGSMAWAGKIGCYKRRYCDDEEPPRAQSIEDAADRLYRLRIDSAEDLRAAAGRPALLAELERAWLSVSDDMDEANWQYFLSLAGVPGRQQHGSDSRFVATALGRDQAPTALTRELIHAAADHLQLSAADLDHAIWRWECNSTDRVPLPESTGDRRPLRVVA</sequence>
<dbReference type="AlphaFoldDB" id="A0A9X4LZN7"/>
<reference evidence="1" key="1">
    <citation type="submission" date="2022-08" db="EMBL/GenBank/DDBJ databases">
        <title>Genome analysis of Corynebacteriales strain.</title>
        <authorList>
            <person name="Lee S.D."/>
        </authorList>
    </citation>
    <scope>NUCLEOTIDE SEQUENCE</scope>
    <source>
        <strain evidence="1">D3-21</strain>
    </source>
</reference>
<protein>
    <submittedName>
        <fullName evidence="1">Heme peroxidase</fullName>
    </submittedName>
</protein>